<feature type="compositionally biased region" description="Polar residues" evidence="2">
    <location>
        <begin position="72"/>
        <end position="88"/>
    </location>
</feature>
<feature type="region of interest" description="Disordered" evidence="2">
    <location>
        <begin position="1"/>
        <end position="113"/>
    </location>
</feature>
<feature type="compositionally biased region" description="Low complexity" evidence="2">
    <location>
        <begin position="143"/>
        <end position="153"/>
    </location>
</feature>
<organism evidence="5 6">
    <name type="scientific">Penicillium bovifimosum</name>
    <dbReference type="NCBI Taxonomy" id="126998"/>
    <lineage>
        <taxon>Eukaryota</taxon>
        <taxon>Fungi</taxon>
        <taxon>Dikarya</taxon>
        <taxon>Ascomycota</taxon>
        <taxon>Pezizomycotina</taxon>
        <taxon>Eurotiomycetes</taxon>
        <taxon>Eurotiomycetidae</taxon>
        <taxon>Eurotiales</taxon>
        <taxon>Aspergillaceae</taxon>
        <taxon>Penicillium</taxon>
    </lineage>
</organism>
<dbReference type="PANTHER" id="PTHR15715">
    <property type="entry name" value="CENTROSOMAL PROTEIN OF 170 KDA"/>
    <property type="match status" value="1"/>
</dbReference>
<keyword evidence="3" id="KW-1133">Transmembrane helix</keyword>
<dbReference type="InterPro" id="IPR008984">
    <property type="entry name" value="SMAD_FHA_dom_sf"/>
</dbReference>
<evidence type="ECO:0000259" key="4">
    <source>
        <dbReference type="PROSITE" id="PS50006"/>
    </source>
</evidence>
<evidence type="ECO:0000256" key="2">
    <source>
        <dbReference type="SAM" id="MobiDB-lite"/>
    </source>
</evidence>
<feature type="compositionally biased region" description="Polar residues" evidence="2">
    <location>
        <begin position="20"/>
        <end position="33"/>
    </location>
</feature>
<feature type="region of interest" description="Disordered" evidence="2">
    <location>
        <begin position="408"/>
        <end position="491"/>
    </location>
</feature>
<dbReference type="SUPFAM" id="SSF49879">
    <property type="entry name" value="SMAD/FHA domain"/>
    <property type="match status" value="1"/>
</dbReference>
<dbReference type="Gene3D" id="2.60.200.20">
    <property type="match status" value="1"/>
</dbReference>
<dbReference type="SMART" id="SM00240">
    <property type="entry name" value="FHA"/>
    <property type="match status" value="1"/>
</dbReference>
<dbReference type="OrthoDB" id="687730at2759"/>
<dbReference type="GeneID" id="81406524"/>
<evidence type="ECO:0000256" key="1">
    <source>
        <dbReference type="SAM" id="Coils"/>
    </source>
</evidence>
<proteinExistence type="predicted"/>
<dbReference type="PROSITE" id="PS50006">
    <property type="entry name" value="FHA_DOMAIN"/>
    <property type="match status" value="1"/>
</dbReference>
<dbReference type="Proteomes" id="UP001149079">
    <property type="component" value="Unassembled WGS sequence"/>
</dbReference>
<reference evidence="5" key="2">
    <citation type="journal article" date="2023" name="IMA Fungus">
        <title>Comparative genomic study of the Penicillium genus elucidates a diverse pangenome and 15 lateral gene transfer events.</title>
        <authorList>
            <person name="Petersen C."/>
            <person name="Sorensen T."/>
            <person name="Nielsen M.R."/>
            <person name="Sondergaard T.E."/>
            <person name="Sorensen J.L."/>
            <person name="Fitzpatrick D.A."/>
            <person name="Frisvad J.C."/>
            <person name="Nielsen K.L."/>
        </authorList>
    </citation>
    <scope>NUCLEOTIDE SEQUENCE</scope>
    <source>
        <strain evidence="5">IBT 22155</strain>
    </source>
</reference>
<feature type="region of interest" description="Disordered" evidence="2">
    <location>
        <begin position="325"/>
        <end position="350"/>
    </location>
</feature>
<keyword evidence="3" id="KW-0472">Membrane</keyword>
<evidence type="ECO:0000313" key="5">
    <source>
        <dbReference type="EMBL" id="KAJ5130571.1"/>
    </source>
</evidence>
<feature type="compositionally biased region" description="Pro residues" evidence="2">
    <location>
        <begin position="445"/>
        <end position="455"/>
    </location>
</feature>
<feature type="region of interest" description="Disordered" evidence="2">
    <location>
        <begin position="142"/>
        <end position="167"/>
    </location>
</feature>
<keyword evidence="1" id="KW-0175">Coiled coil</keyword>
<keyword evidence="6" id="KW-1185">Reference proteome</keyword>
<keyword evidence="3" id="KW-0812">Transmembrane</keyword>
<evidence type="ECO:0000313" key="6">
    <source>
        <dbReference type="Proteomes" id="UP001149079"/>
    </source>
</evidence>
<protein>
    <recommendedName>
        <fullName evidence="4">FHA domain-containing protein</fullName>
    </recommendedName>
</protein>
<dbReference type="InterPro" id="IPR051176">
    <property type="entry name" value="Cent_Immune-Sig_Mod"/>
</dbReference>
<feature type="compositionally biased region" description="Polar residues" evidence="2">
    <location>
        <begin position="154"/>
        <end position="165"/>
    </location>
</feature>
<name>A0A9W9GWD4_9EURO</name>
<dbReference type="RefSeq" id="XP_056520950.1">
    <property type="nucleotide sequence ID" value="XM_056667354.1"/>
</dbReference>
<feature type="compositionally biased region" description="Low complexity" evidence="2">
    <location>
        <begin position="50"/>
        <end position="71"/>
    </location>
</feature>
<comment type="caution">
    <text evidence="5">The sequence shown here is derived from an EMBL/GenBank/DDBJ whole genome shotgun (WGS) entry which is preliminary data.</text>
</comment>
<dbReference type="PANTHER" id="PTHR15715:SF46">
    <property type="entry name" value="TO VACUOLE TARGETING VPS64, PUTATIVE (AFU_ORTHOLOGUE AFUA_2G02420)-RELATED"/>
    <property type="match status" value="1"/>
</dbReference>
<reference evidence="5" key="1">
    <citation type="submission" date="2022-11" db="EMBL/GenBank/DDBJ databases">
        <authorList>
            <person name="Petersen C."/>
        </authorList>
    </citation>
    <scope>NUCLEOTIDE SEQUENCE</scope>
    <source>
        <strain evidence="5">IBT 22155</strain>
    </source>
</reference>
<gene>
    <name evidence="5" type="ORF">N7515_006610</name>
</gene>
<dbReference type="EMBL" id="JAPQKL010000005">
    <property type="protein sequence ID" value="KAJ5130571.1"/>
    <property type="molecule type" value="Genomic_DNA"/>
</dbReference>
<evidence type="ECO:0000256" key="3">
    <source>
        <dbReference type="SAM" id="Phobius"/>
    </source>
</evidence>
<feature type="compositionally biased region" description="Low complexity" evidence="2">
    <location>
        <begin position="461"/>
        <end position="472"/>
    </location>
</feature>
<dbReference type="Pfam" id="PF00498">
    <property type="entry name" value="FHA"/>
    <property type="match status" value="1"/>
</dbReference>
<feature type="domain" description="FHA" evidence="4">
    <location>
        <begin position="193"/>
        <end position="250"/>
    </location>
</feature>
<dbReference type="CDD" id="cd22679">
    <property type="entry name" value="FHA_SLMAP"/>
    <property type="match status" value="1"/>
</dbReference>
<feature type="coiled-coil region" evidence="1">
    <location>
        <begin position="604"/>
        <end position="652"/>
    </location>
</feature>
<feature type="transmembrane region" description="Helical" evidence="3">
    <location>
        <begin position="734"/>
        <end position="754"/>
    </location>
</feature>
<feature type="coiled-coil region" evidence="1">
    <location>
        <begin position="502"/>
        <end position="543"/>
    </location>
</feature>
<accession>A0A9W9GWD4</accession>
<dbReference type="InterPro" id="IPR000253">
    <property type="entry name" value="FHA_dom"/>
</dbReference>
<sequence length="762" mass="82428">MTAVASPPSVESGSRLGWYSSANGGQGALSSVNADDGSRMFMPRKQVQRSNSSSSLGSNSSTSSTSTVTTTPQDTHAAQSAASDSGTWSAAKKKPSKNLWPSSKSEPVSGVTNARSQAVPAFSSGPSASSTMSAMHQPQNIVPSQQMQPPSQQNGIRTPNGQPSDNPAVLILSPMNGTFDRKQINVPCYPEVLRIGRQTNAKTMPTPANGFFDSKVLSRQHAEVWADRSGKVWIRDVKSSNGTFVNGHRLSQENRESEPHELREGDTLELGIDIVSEDQSTIVHHKVSSKVEHAGTAYAAAPSILDLNFGDLDPASGGGLLPSPLSQPLPHIRGRAGSNASSRSSQSVASTQLNALHQQRQMNYWNSPISIEQVVKRLTSEMKAAKQQTMDLHRTDEYLTTIMKPGYAEKEKHAKPSPLESNAHRQINGRPKMPRIDSFSRFSDPPAPPPQQPLPEKPDALSRSASESFSSLKRSDTEKAKSGTGSPVSRDSSQILNLIEALSSAKREIETQGRRVKELETVLTEERTARKLAEDKLTELEMRSALGAGGVHTEKGIVPPTENGVLETKEEADGDVTVQVNGVHPLETPVDSDIQTSAPVEDKSAELQARLEILMEEMAEMRKQMTSFKDRAEKAEDENAHSRKSLAEMVEALRQERAHKASVKVLDKKIDTHDGEQSTDSAVFSLASDEILTESKPEALPSHSLDVITSHKAIDAAAAGFATQRRQHSYVGEASPYASMFGVVLLGVGLMAYLNGWQKMDK</sequence>
<dbReference type="AlphaFoldDB" id="A0A9W9GWD4"/>
<dbReference type="GO" id="GO:0005737">
    <property type="term" value="C:cytoplasm"/>
    <property type="evidence" value="ECO:0007669"/>
    <property type="project" value="TreeGrafter"/>
</dbReference>
<feature type="compositionally biased region" description="Polar residues" evidence="2">
    <location>
        <begin position="99"/>
        <end position="113"/>
    </location>
</feature>